<keyword evidence="2 6" id="KW-0436">Ligase</keyword>
<name>A0ABU1U1S9_9BACL</name>
<dbReference type="Gene3D" id="3.40.50.12780">
    <property type="entry name" value="N-terminal domain of ligase-like"/>
    <property type="match status" value="1"/>
</dbReference>
<dbReference type="Pfam" id="PF00501">
    <property type="entry name" value="AMP-binding"/>
    <property type="match status" value="1"/>
</dbReference>
<dbReference type="Gene3D" id="3.30.300.30">
    <property type="match status" value="1"/>
</dbReference>
<feature type="transmembrane region" description="Helical" evidence="3">
    <location>
        <begin position="57"/>
        <end position="80"/>
    </location>
</feature>
<evidence type="ECO:0000256" key="3">
    <source>
        <dbReference type="SAM" id="Phobius"/>
    </source>
</evidence>
<dbReference type="RefSeq" id="WP_310258907.1">
    <property type="nucleotide sequence ID" value="NZ_JAVDWA010000003.1"/>
</dbReference>
<dbReference type="SUPFAM" id="SSF56801">
    <property type="entry name" value="Acetyl-CoA synthetase-like"/>
    <property type="match status" value="1"/>
</dbReference>
<dbReference type="InterPro" id="IPR025110">
    <property type="entry name" value="AMP-bd_C"/>
</dbReference>
<accession>A0ABU1U1S9</accession>
<protein>
    <submittedName>
        <fullName evidence="6">Long-chain acyl-CoA synthetase</fullName>
        <ecNumber evidence="6">6.2.1.3</ecNumber>
    </submittedName>
</protein>
<dbReference type="InterPro" id="IPR045851">
    <property type="entry name" value="AMP-bd_C_sf"/>
</dbReference>
<comment type="caution">
    <text evidence="6">The sequence shown here is derived from an EMBL/GenBank/DDBJ whole genome shotgun (WGS) entry which is preliminary data.</text>
</comment>
<feature type="domain" description="AMP-dependent synthetase/ligase" evidence="4">
    <location>
        <begin position="8"/>
        <end position="353"/>
    </location>
</feature>
<dbReference type="GO" id="GO:0004467">
    <property type="term" value="F:long-chain fatty acid-CoA ligase activity"/>
    <property type="evidence" value="ECO:0007669"/>
    <property type="project" value="UniProtKB-EC"/>
</dbReference>
<sequence length="496" mass="56084">MLITDTIRQNALNHPTKIAIQMCEEKITYQDFNNSVENTANFFLSHSFKGKQGRVGLFLPNSIAFLQYFFGAIAAGWIAVPFDPKWKANERQERLSQGDLDLIITTEKLKNQIDLGNGIVILDLEIKSAQFENTKHSVDSINEESLFYMGFTSGSTGKPKCFVRSHRSWVKSFDCSEKEFGFSEKDIVLIPGPLVHSLFLYAAVSTLFLGGTVKLLQKFSARKMLTEIKAGCLTALYAVPTMLAALASEIEKSDPQSSSLKKIISSGAKWEPGLKSRINALFPETELIEFYGASELSFVSYINHTKTEFKPLSVGCPFHNVQLSIRDEEGKEVGYGEIGTLYVKSEMLFSFYLNRPDANREVWDDNDWLTVGDLAKLDQDNHLYIIGRKNNMMITGGQNVYPEEIENILHSMIGIDEAVVFGDKDAYWGEKVLAAVKLQNGFALTQQEIQRYCREHLSVYKVPRQILFTEQFPYTESGKIARAKIKDYYDQGVFKE</sequence>
<evidence type="ECO:0000256" key="1">
    <source>
        <dbReference type="ARBA" id="ARBA00006432"/>
    </source>
</evidence>
<dbReference type="InterPro" id="IPR042099">
    <property type="entry name" value="ANL_N_sf"/>
</dbReference>
<organism evidence="6 7">
    <name type="scientific">Fictibacillus barbaricus</name>
    <dbReference type="NCBI Taxonomy" id="182136"/>
    <lineage>
        <taxon>Bacteria</taxon>
        <taxon>Bacillati</taxon>
        <taxon>Bacillota</taxon>
        <taxon>Bacilli</taxon>
        <taxon>Bacillales</taxon>
        <taxon>Fictibacillaceae</taxon>
        <taxon>Fictibacillus</taxon>
    </lineage>
</organism>
<dbReference type="EC" id="6.2.1.3" evidence="6"/>
<gene>
    <name evidence="6" type="ORF">J2X07_002399</name>
</gene>
<evidence type="ECO:0000313" key="7">
    <source>
        <dbReference type="Proteomes" id="UP001258181"/>
    </source>
</evidence>
<feature type="transmembrane region" description="Helical" evidence="3">
    <location>
        <begin position="228"/>
        <end position="247"/>
    </location>
</feature>
<keyword evidence="7" id="KW-1185">Reference proteome</keyword>
<feature type="domain" description="AMP-binding enzyme C-terminal" evidence="5">
    <location>
        <begin position="404"/>
        <end position="479"/>
    </location>
</feature>
<evidence type="ECO:0000256" key="2">
    <source>
        <dbReference type="ARBA" id="ARBA00022598"/>
    </source>
</evidence>
<keyword evidence="3" id="KW-0812">Transmembrane</keyword>
<dbReference type="EMBL" id="JAVDWA010000003">
    <property type="protein sequence ID" value="MDR7073413.1"/>
    <property type="molecule type" value="Genomic_DNA"/>
</dbReference>
<dbReference type="InterPro" id="IPR000873">
    <property type="entry name" value="AMP-dep_synth/lig_dom"/>
</dbReference>
<dbReference type="Proteomes" id="UP001258181">
    <property type="component" value="Unassembled WGS sequence"/>
</dbReference>
<dbReference type="PANTHER" id="PTHR43201">
    <property type="entry name" value="ACYL-COA SYNTHETASE"/>
    <property type="match status" value="1"/>
</dbReference>
<dbReference type="InterPro" id="IPR020845">
    <property type="entry name" value="AMP-binding_CS"/>
</dbReference>
<evidence type="ECO:0000259" key="5">
    <source>
        <dbReference type="Pfam" id="PF13193"/>
    </source>
</evidence>
<reference evidence="6 7" key="1">
    <citation type="submission" date="2023-07" db="EMBL/GenBank/DDBJ databases">
        <title>Sorghum-associated microbial communities from plants grown in Nebraska, USA.</title>
        <authorList>
            <person name="Schachtman D."/>
        </authorList>
    </citation>
    <scope>NUCLEOTIDE SEQUENCE [LARGE SCALE GENOMIC DNA]</scope>
    <source>
        <strain evidence="6 7">BE211</strain>
    </source>
</reference>
<proteinExistence type="inferred from homology"/>
<dbReference type="PANTHER" id="PTHR43201:SF5">
    <property type="entry name" value="MEDIUM-CHAIN ACYL-COA LIGASE ACSF2, MITOCHONDRIAL"/>
    <property type="match status" value="1"/>
</dbReference>
<evidence type="ECO:0000313" key="6">
    <source>
        <dbReference type="EMBL" id="MDR7073413.1"/>
    </source>
</evidence>
<keyword evidence="3" id="KW-1133">Transmembrane helix</keyword>
<evidence type="ECO:0000259" key="4">
    <source>
        <dbReference type="Pfam" id="PF00501"/>
    </source>
</evidence>
<keyword evidence="3" id="KW-0472">Membrane</keyword>
<dbReference type="PROSITE" id="PS00455">
    <property type="entry name" value="AMP_BINDING"/>
    <property type="match status" value="1"/>
</dbReference>
<feature type="transmembrane region" description="Helical" evidence="3">
    <location>
        <begin position="198"/>
        <end position="216"/>
    </location>
</feature>
<dbReference type="Pfam" id="PF13193">
    <property type="entry name" value="AMP-binding_C"/>
    <property type="match status" value="1"/>
</dbReference>
<comment type="similarity">
    <text evidence="1">Belongs to the ATP-dependent AMP-binding enzyme family.</text>
</comment>
<dbReference type="NCBIfam" id="NF005797">
    <property type="entry name" value="PRK07638.1"/>
    <property type="match status" value="1"/>
</dbReference>